<feature type="binding site" evidence="5">
    <location>
        <position position="386"/>
    </location>
    <ligand>
        <name>Zn(2+)</name>
        <dbReference type="ChEBI" id="CHEBI:29105"/>
    </ligand>
</feature>
<accession>A0A0J1B850</accession>
<dbReference type="GO" id="GO:0032259">
    <property type="term" value="P:methylation"/>
    <property type="evidence" value="ECO:0007669"/>
    <property type="project" value="UniProtKB-KW"/>
</dbReference>
<dbReference type="Proteomes" id="UP000053611">
    <property type="component" value="Unassembled WGS sequence"/>
</dbReference>
<dbReference type="RefSeq" id="XP_018280435.1">
    <property type="nucleotide sequence ID" value="XM_018426502.1"/>
</dbReference>
<dbReference type="Gene3D" id="3.20.20.330">
    <property type="entry name" value="Homocysteine-binding-like domain"/>
    <property type="match status" value="1"/>
</dbReference>
<dbReference type="InterPro" id="IPR003726">
    <property type="entry name" value="HCY_dom"/>
</dbReference>
<sequence length="419" mass="44305">MPILILDGGMGTTLEADGHDVSGPMWGSELVSRNPEALANVHARYVSAGADIIETATYQMTLPALVGLGHDEATARALMHRAVSLAADLTAPNSSPATLSSTLSAVASALKPTPAKEPPKHKHKVALALGPYGATLSPGQEYDGLYPPPYGPAGYSPSSQATNYAPPEDEAAYEAALTQFHLDRLRVYAAAPSWPRVAWLAFETIPLLREIRAIRRAVGALRAELGDAKPFWISSAYPNGSIGQRDARGQPADMSAVAAALVGDLPPLAPFDGAPRPDGVGVNCTHPTRLPVLLGALSGAITAHARRRKQAKAGAVPAPDGQAQKGSAPHAPWLILYPDGGASYDVVNKKWTDRIFTPLAWAERVLALAHEAEATGVWTGVVLGGCCKSSFEEVASLRALVDRPTERRWEESVRRAEEI</sequence>
<feature type="region of interest" description="Disordered" evidence="6">
    <location>
        <begin position="308"/>
        <end position="327"/>
    </location>
</feature>
<comment type="cofactor">
    <cofactor evidence="5">
        <name>Zn(2+)</name>
        <dbReference type="ChEBI" id="CHEBI:29105"/>
    </cofactor>
</comment>
<proteinExistence type="predicted"/>
<evidence type="ECO:0000313" key="9">
    <source>
        <dbReference type="Proteomes" id="UP000053611"/>
    </source>
</evidence>
<keyword evidence="3 5" id="KW-0479">Metal-binding</keyword>
<evidence type="ECO:0000256" key="6">
    <source>
        <dbReference type="SAM" id="MobiDB-lite"/>
    </source>
</evidence>
<dbReference type="PANTHER" id="PTHR46015:SF1">
    <property type="entry name" value="HOMOCYSTEINE S-METHYLTRANSFERASE-LIKE ISOFORM 1"/>
    <property type="match status" value="1"/>
</dbReference>
<name>A0A0J1B850_9TREE</name>
<organism evidence="8 9">
    <name type="scientific">Cutaneotrichosporon oleaginosum</name>
    <dbReference type="NCBI Taxonomy" id="879819"/>
    <lineage>
        <taxon>Eukaryota</taxon>
        <taxon>Fungi</taxon>
        <taxon>Dikarya</taxon>
        <taxon>Basidiomycota</taxon>
        <taxon>Agaricomycotina</taxon>
        <taxon>Tremellomycetes</taxon>
        <taxon>Trichosporonales</taxon>
        <taxon>Trichosporonaceae</taxon>
        <taxon>Cutaneotrichosporon</taxon>
    </lineage>
</organism>
<dbReference type="InterPro" id="IPR051486">
    <property type="entry name" value="Hcy_S-methyltransferase"/>
</dbReference>
<keyword evidence="9" id="KW-1185">Reference proteome</keyword>
<gene>
    <name evidence="8" type="ORF">CC85DRAFT_326845</name>
</gene>
<evidence type="ECO:0000256" key="2">
    <source>
        <dbReference type="ARBA" id="ARBA00022679"/>
    </source>
</evidence>
<feature type="binding site" evidence="5">
    <location>
        <position position="387"/>
    </location>
    <ligand>
        <name>Zn(2+)</name>
        <dbReference type="ChEBI" id="CHEBI:29105"/>
    </ligand>
</feature>
<dbReference type="GO" id="GO:0046872">
    <property type="term" value="F:metal ion binding"/>
    <property type="evidence" value="ECO:0007669"/>
    <property type="project" value="UniProtKB-KW"/>
</dbReference>
<keyword evidence="4 5" id="KW-0862">Zinc</keyword>
<evidence type="ECO:0000256" key="1">
    <source>
        <dbReference type="ARBA" id="ARBA00022603"/>
    </source>
</evidence>
<protein>
    <submittedName>
        <fullName evidence="8">Homocysteine S-methyltransferase</fullName>
    </submittedName>
</protein>
<feature type="domain" description="Hcy-binding" evidence="7">
    <location>
        <begin position="1"/>
        <end position="401"/>
    </location>
</feature>
<dbReference type="OrthoDB" id="261426at2759"/>
<dbReference type="GO" id="GO:0033528">
    <property type="term" value="P:S-methylmethionine cycle"/>
    <property type="evidence" value="ECO:0007669"/>
    <property type="project" value="TreeGrafter"/>
</dbReference>
<dbReference type="STRING" id="879819.A0A0J1B850"/>
<dbReference type="GO" id="GO:0009086">
    <property type="term" value="P:methionine biosynthetic process"/>
    <property type="evidence" value="ECO:0007669"/>
    <property type="project" value="TreeGrafter"/>
</dbReference>
<evidence type="ECO:0000313" key="8">
    <source>
        <dbReference type="EMBL" id="KLT43944.1"/>
    </source>
</evidence>
<keyword evidence="2 5" id="KW-0808">Transferase</keyword>
<dbReference type="GO" id="GO:0008898">
    <property type="term" value="F:S-adenosylmethionine-homocysteine S-methyltransferase activity"/>
    <property type="evidence" value="ECO:0007669"/>
    <property type="project" value="TreeGrafter"/>
</dbReference>
<keyword evidence="1 5" id="KW-0489">Methyltransferase</keyword>
<reference evidence="8 9" key="1">
    <citation type="submission" date="2015-03" db="EMBL/GenBank/DDBJ databases">
        <title>Genomics and transcriptomics of the oil-accumulating basidiomycete yeast T. oleaginosus allow insights into substrate utilization and the diverse evolutionary trajectories of mating systems in fungi.</title>
        <authorList>
            <consortium name="DOE Joint Genome Institute"/>
            <person name="Kourist R."/>
            <person name="Kracht O."/>
            <person name="Bracharz F."/>
            <person name="Lipzen A."/>
            <person name="Nolan M."/>
            <person name="Ohm R."/>
            <person name="Grigoriev I."/>
            <person name="Sun S."/>
            <person name="Heitman J."/>
            <person name="Bruck T."/>
            <person name="Nowrousian M."/>
        </authorList>
    </citation>
    <scope>NUCLEOTIDE SEQUENCE [LARGE SCALE GENOMIC DNA]</scope>
    <source>
        <strain evidence="8 9">IBC0246</strain>
    </source>
</reference>
<dbReference type="SUPFAM" id="SSF82282">
    <property type="entry name" value="Homocysteine S-methyltransferase"/>
    <property type="match status" value="1"/>
</dbReference>
<dbReference type="AlphaFoldDB" id="A0A0J1B850"/>
<dbReference type="EMBL" id="KQ087190">
    <property type="protein sequence ID" value="KLT43944.1"/>
    <property type="molecule type" value="Genomic_DNA"/>
</dbReference>
<dbReference type="Pfam" id="PF02574">
    <property type="entry name" value="S-methyl_trans"/>
    <property type="match status" value="1"/>
</dbReference>
<evidence type="ECO:0000256" key="4">
    <source>
        <dbReference type="ARBA" id="ARBA00022833"/>
    </source>
</evidence>
<feature type="binding site" evidence="5">
    <location>
        <position position="284"/>
    </location>
    <ligand>
        <name>Zn(2+)</name>
        <dbReference type="ChEBI" id="CHEBI:29105"/>
    </ligand>
</feature>
<dbReference type="InterPro" id="IPR036589">
    <property type="entry name" value="HCY_dom_sf"/>
</dbReference>
<dbReference type="GeneID" id="28987105"/>
<evidence type="ECO:0000256" key="3">
    <source>
        <dbReference type="ARBA" id="ARBA00022723"/>
    </source>
</evidence>
<evidence type="ECO:0000259" key="7">
    <source>
        <dbReference type="PROSITE" id="PS50970"/>
    </source>
</evidence>
<dbReference type="PROSITE" id="PS50970">
    <property type="entry name" value="HCY"/>
    <property type="match status" value="1"/>
</dbReference>
<dbReference type="PANTHER" id="PTHR46015">
    <property type="entry name" value="ZGC:172121"/>
    <property type="match status" value="1"/>
</dbReference>
<evidence type="ECO:0000256" key="5">
    <source>
        <dbReference type="PROSITE-ProRule" id="PRU00333"/>
    </source>
</evidence>